<dbReference type="CDD" id="cd00498">
    <property type="entry name" value="Hsp33"/>
    <property type="match status" value="1"/>
</dbReference>
<evidence type="ECO:0000256" key="5">
    <source>
        <dbReference type="ARBA" id="ARBA00023284"/>
    </source>
</evidence>
<accession>F8ESC3</accession>
<dbReference type="PIRSF" id="PIRSF005261">
    <property type="entry name" value="Heat_shock_Hsp33"/>
    <property type="match status" value="1"/>
</dbReference>
<dbReference type="Gene3D" id="3.90.1280.10">
    <property type="entry name" value="HSP33 redox switch-like"/>
    <property type="match status" value="1"/>
</dbReference>
<dbReference type="Gene3D" id="1.10.287.480">
    <property type="entry name" value="helix hairpin bin"/>
    <property type="match status" value="1"/>
</dbReference>
<dbReference type="GO" id="GO:0051082">
    <property type="term" value="F:unfolded protein binding"/>
    <property type="evidence" value="ECO:0007669"/>
    <property type="project" value="InterPro"/>
</dbReference>
<dbReference type="InterPro" id="IPR016153">
    <property type="entry name" value="Heat_shock_Hsp33_N"/>
</dbReference>
<evidence type="ECO:0000256" key="1">
    <source>
        <dbReference type="ARBA" id="ARBA00022490"/>
    </source>
</evidence>
<dbReference type="AlphaFoldDB" id="F8ESC3"/>
<name>F8ESC3_ZYMMT</name>
<dbReference type="HOGENOM" id="CLU_054493_0_1_5"/>
<dbReference type="SUPFAM" id="SSF64397">
    <property type="entry name" value="Hsp33 domain"/>
    <property type="match status" value="1"/>
</dbReference>
<keyword evidence="4" id="KW-0143">Chaperone</keyword>
<keyword evidence="3" id="KW-1015">Disulfide bond</keyword>
<keyword evidence="1" id="KW-0963">Cytoplasm</keyword>
<dbReference type="RefSeq" id="WP_013934094.1">
    <property type="nucleotide sequence ID" value="NC_015709.1"/>
</dbReference>
<dbReference type="SUPFAM" id="SSF118352">
    <property type="entry name" value="HSP33 redox switch-like"/>
    <property type="match status" value="1"/>
</dbReference>
<sequence>MSGNDPLDSPSNSLDRYLSFTLPALDARGRIVRLNTVLDEILSYHSYPLAIARFLAEALTLTALLGSLLEGDESQLTLQIRAEGGILDLLVCDYRNGVLRGYLNFDRDKVENLEMNASLKEVVGEGYLAIIFDQAITKERYQGIVALTGDSLTAAVENYFVQSEQIPTLARVAIQPPKAAQGWIAGGILLQHLPKNEVEGERLTHTGLDNPAWDHVSALGQTIKPEELTESALSCEDIIWRLFHEEKPIRITETKALSTACRCGEAHFKEIIMRFPEEQRLEMGDENGLIQIDCEFCGRHYTFPAVDK</sequence>
<dbReference type="GO" id="GO:0042026">
    <property type="term" value="P:protein refolding"/>
    <property type="evidence" value="ECO:0007669"/>
    <property type="project" value="TreeGrafter"/>
</dbReference>
<dbReference type="GO" id="GO:0044183">
    <property type="term" value="F:protein folding chaperone"/>
    <property type="evidence" value="ECO:0007669"/>
    <property type="project" value="TreeGrafter"/>
</dbReference>
<dbReference type="EMBL" id="CP002865">
    <property type="protein sequence ID" value="AEI37698.1"/>
    <property type="molecule type" value="Genomic_DNA"/>
</dbReference>
<dbReference type="STRING" id="579138.Zymop_0797"/>
<reference evidence="6 7" key="1">
    <citation type="journal article" date="2011" name="J. Bacteriol.">
        <title>Genome sequence of the ethanol-producing Zymomonas mobilis subsp. pomaceae lectotype strain ATCC 29192.</title>
        <authorList>
            <person name="Kouvelis V.N."/>
            <person name="Davenport K.W."/>
            <person name="Brettin T.S."/>
            <person name="Bruce D."/>
            <person name="Detter C."/>
            <person name="Han C.S."/>
            <person name="Nolan M."/>
            <person name="Tapia R."/>
            <person name="Damoulaki A."/>
            <person name="Kyrpides N.C."/>
            <person name="Typas M.A."/>
            <person name="Pappas K.M."/>
        </authorList>
    </citation>
    <scope>NUCLEOTIDE SEQUENCE [LARGE SCALE GENOMIC DNA]</scope>
    <source>
        <strain evidence="7">ATCC 29192 / DSM 22645 / JCM 10191 / CCUG 17912 / NBRC 13757 / NCIMB 11200 / NRRL B-4491 / Barker I</strain>
    </source>
</reference>
<dbReference type="InterPro" id="IPR000397">
    <property type="entry name" value="Heat_shock_Hsp33"/>
</dbReference>
<keyword evidence="5" id="KW-0676">Redox-active center</keyword>
<evidence type="ECO:0000256" key="2">
    <source>
        <dbReference type="ARBA" id="ARBA00022833"/>
    </source>
</evidence>
<evidence type="ECO:0000256" key="4">
    <source>
        <dbReference type="ARBA" id="ARBA00023186"/>
    </source>
</evidence>
<protein>
    <submittedName>
        <fullName evidence="6">Hsp33 protein</fullName>
    </submittedName>
</protein>
<dbReference type="KEGG" id="zmp:Zymop_0797"/>
<evidence type="ECO:0000256" key="3">
    <source>
        <dbReference type="ARBA" id="ARBA00023157"/>
    </source>
</evidence>
<gene>
    <name evidence="6" type="ordered locus">Zymop_0797</name>
</gene>
<dbReference type="Gene3D" id="3.55.30.10">
    <property type="entry name" value="Hsp33 domain"/>
    <property type="match status" value="1"/>
</dbReference>
<dbReference type="Pfam" id="PF01430">
    <property type="entry name" value="HSP33"/>
    <property type="match status" value="1"/>
</dbReference>
<evidence type="ECO:0000313" key="6">
    <source>
        <dbReference type="EMBL" id="AEI37698.1"/>
    </source>
</evidence>
<organism evidence="6 7">
    <name type="scientific">Zymomonas mobilis subsp. pomaceae (strain ATCC 29192 / DSM 22645 / JCM 10191 / CCUG 17912 / NBRC 13757 / NCIMB 11200 / NRRL B-4491 / Barker I)</name>
    <dbReference type="NCBI Taxonomy" id="579138"/>
    <lineage>
        <taxon>Bacteria</taxon>
        <taxon>Pseudomonadati</taxon>
        <taxon>Pseudomonadota</taxon>
        <taxon>Alphaproteobacteria</taxon>
        <taxon>Sphingomonadales</taxon>
        <taxon>Zymomonadaceae</taxon>
        <taxon>Zymomonas</taxon>
    </lineage>
</organism>
<dbReference type="PATRIC" id="fig|579138.3.peg.837"/>
<dbReference type="Proteomes" id="UP000000491">
    <property type="component" value="Chromosome"/>
</dbReference>
<dbReference type="GO" id="GO:0005737">
    <property type="term" value="C:cytoplasm"/>
    <property type="evidence" value="ECO:0007669"/>
    <property type="project" value="InterPro"/>
</dbReference>
<evidence type="ECO:0000313" key="7">
    <source>
        <dbReference type="Proteomes" id="UP000000491"/>
    </source>
</evidence>
<dbReference type="PANTHER" id="PTHR30111:SF1">
    <property type="entry name" value="33 KDA CHAPERONIN"/>
    <property type="match status" value="1"/>
</dbReference>
<keyword evidence="2" id="KW-0862">Zinc</keyword>
<proteinExistence type="predicted"/>
<dbReference type="eggNOG" id="COG1281">
    <property type="taxonomic scope" value="Bacteria"/>
</dbReference>
<dbReference type="InterPro" id="IPR023212">
    <property type="entry name" value="Hsp33_helix_hairpin_bin_dom_sf"/>
</dbReference>
<dbReference type="InterPro" id="IPR016154">
    <property type="entry name" value="Heat_shock_Hsp33_C"/>
</dbReference>
<dbReference type="PANTHER" id="PTHR30111">
    <property type="entry name" value="33 KDA CHAPERONIN"/>
    <property type="match status" value="1"/>
</dbReference>